<dbReference type="GO" id="GO:0042597">
    <property type="term" value="C:periplasmic space"/>
    <property type="evidence" value="ECO:0007669"/>
    <property type="project" value="InterPro"/>
</dbReference>
<dbReference type="GO" id="GO:0015031">
    <property type="term" value="P:protein transport"/>
    <property type="evidence" value="ECO:0007669"/>
    <property type="project" value="InterPro"/>
</dbReference>
<dbReference type="AlphaFoldDB" id="A0A376ZRU2"/>
<protein>
    <submittedName>
        <fullName evidence="3">Translocation protein TolB</fullName>
    </submittedName>
</protein>
<name>A0A376ZRU2_ECOLX</name>
<evidence type="ECO:0000313" key="4">
    <source>
        <dbReference type="Proteomes" id="UP000255543"/>
    </source>
</evidence>
<sequence length="267" mass="28665">MKQALRVAFGFLILWASVLHAEVRIVIDSGVDSGRPIGVVPFQWAGPGAAPEDIGGIVAADLRNSGKFNPLDRARLPQQPGSAQEVQPAAWSALGIDAVVVGQVTPNPDGSYNVAYQLVDTGGAPGTVLAQNSYKVNKQWLRYAGHTASDEVFEKLTGIKGAFRTRIAYVVQTNGGQFPYELRVSDYDGYNQFVVHRSPQPLMSPAWSPDGSKLAYVTFESGRSALVIQTLANGAVRQVASFPRHNGAPASRQTAANWHSPCRKPVV</sequence>
<organism evidence="3 4">
    <name type="scientific">Escherichia coli</name>
    <dbReference type="NCBI Taxonomy" id="562"/>
    <lineage>
        <taxon>Bacteria</taxon>
        <taxon>Pseudomonadati</taxon>
        <taxon>Pseudomonadota</taxon>
        <taxon>Gammaproteobacteria</taxon>
        <taxon>Enterobacterales</taxon>
        <taxon>Enterobacteriaceae</taxon>
        <taxon>Escherichia</taxon>
    </lineage>
</organism>
<feature type="domain" description="TolB N-terminal" evidence="2">
    <location>
        <begin position="24"/>
        <end position="121"/>
    </location>
</feature>
<dbReference type="FunFam" id="3.40.50.10070:FF:000001">
    <property type="entry name" value="Tol-Pal system protein TolB"/>
    <property type="match status" value="1"/>
</dbReference>
<feature type="region of interest" description="Disordered" evidence="1">
    <location>
        <begin position="244"/>
        <end position="267"/>
    </location>
</feature>
<accession>A0A376ZRU2</accession>
<proteinExistence type="predicted"/>
<gene>
    <name evidence="3" type="primary">tolB_1</name>
    <name evidence="3" type="ORF">NCTC8179_02092</name>
</gene>
<dbReference type="InterPro" id="IPR011042">
    <property type="entry name" value="6-blade_b-propeller_TolB-like"/>
</dbReference>
<evidence type="ECO:0000313" key="3">
    <source>
        <dbReference type="EMBL" id="STK71972.1"/>
    </source>
</evidence>
<dbReference type="SUPFAM" id="SSF69304">
    <property type="entry name" value="Tricorn protease N-terminal domain"/>
    <property type="match status" value="1"/>
</dbReference>
<dbReference type="Proteomes" id="UP000255543">
    <property type="component" value="Unassembled WGS sequence"/>
</dbReference>
<dbReference type="EMBL" id="UGEB01000001">
    <property type="protein sequence ID" value="STK71972.1"/>
    <property type="molecule type" value="Genomic_DNA"/>
</dbReference>
<dbReference type="Pfam" id="PF07676">
    <property type="entry name" value="PD40"/>
    <property type="match status" value="1"/>
</dbReference>
<dbReference type="SUPFAM" id="SSF52964">
    <property type="entry name" value="TolB, N-terminal domain"/>
    <property type="match status" value="1"/>
</dbReference>
<dbReference type="Pfam" id="PF04052">
    <property type="entry name" value="TolB_N"/>
    <property type="match status" value="1"/>
</dbReference>
<dbReference type="Gene3D" id="2.120.10.30">
    <property type="entry name" value="TolB, C-terminal domain"/>
    <property type="match status" value="1"/>
</dbReference>
<dbReference type="PANTHER" id="PTHR42972">
    <property type="entry name" value="TOL-PAL SYSTEM PROTEIN TOLB"/>
    <property type="match status" value="1"/>
</dbReference>
<evidence type="ECO:0000259" key="2">
    <source>
        <dbReference type="Pfam" id="PF04052"/>
    </source>
</evidence>
<dbReference type="PANTHER" id="PTHR42972:SF14">
    <property type="entry name" value="TOL-PAL SYSTEM PROTEIN TOLB"/>
    <property type="match status" value="1"/>
</dbReference>
<dbReference type="Gene3D" id="3.40.50.10070">
    <property type="entry name" value="TolB, N-terminal domain"/>
    <property type="match status" value="1"/>
</dbReference>
<reference evidence="3 4" key="1">
    <citation type="submission" date="2018-06" db="EMBL/GenBank/DDBJ databases">
        <authorList>
            <consortium name="Pathogen Informatics"/>
            <person name="Doyle S."/>
        </authorList>
    </citation>
    <scope>NUCLEOTIDE SEQUENCE [LARGE SCALE GENOMIC DNA]</scope>
    <source>
        <strain evidence="3 4">NCTC8179</strain>
    </source>
</reference>
<evidence type="ECO:0000256" key="1">
    <source>
        <dbReference type="SAM" id="MobiDB-lite"/>
    </source>
</evidence>
<dbReference type="InterPro" id="IPR007195">
    <property type="entry name" value="TolB_N"/>
</dbReference>
<dbReference type="InterPro" id="IPR011659">
    <property type="entry name" value="WD40"/>
</dbReference>